<dbReference type="AlphaFoldDB" id="A0A7D5LCN9"/>
<keyword evidence="2" id="KW-1185">Reference proteome</keyword>
<dbReference type="GeneID" id="56038668"/>
<name>A0A7D5LCN9_9EURY</name>
<evidence type="ECO:0000313" key="1">
    <source>
        <dbReference type="EMBL" id="QLG62849.1"/>
    </source>
</evidence>
<accession>A0A7D5LCN9</accession>
<dbReference type="EMBL" id="CP058579">
    <property type="protein sequence ID" value="QLG62849.1"/>
    <property type="molecule type" value="Genomic_DNA"/>
</dbReference>
<organism evidence="1 2">
    <name type="scientific">Halorarum salinum</name>
    <dbReference type="NCBI Taxonomy" id="2743089"/>
    <lineage>
        <taxon>Archaea</taxon>
        <taxon>Methanobacteriati</taxon>
        <taxon>Methanobacteriota</taxon>
        <taxon>Stenosarchaea group</taxon>
        <taxon>Halobacteria</taxon>
        <taxon>Halobacteriales</taxon>
        <taxon>Haloferacaceae</taxon>
        <taxon>Halorarum</taxon>
    </lineage>
</organism>
<dbReference type="RefSeq" id="WP_179269434.1">
    <property type="nucleotide sequence ID" value="NZ_CP058579.1"/>
</dbReference>
<reference evidence="1 2" key="1">
    <citation type="submission" date="2020-06" db="EMBL/GenBank/DDBJ databases">
        <title>NJ-3-1, isolated from saline soil.</title>
        <authorList>
            <person name="Cui H.L."/>
            <person name="Shi X."/>
        </authorList>
    </citation>
    <scope>NUCLEOTIDE SEQUENCE [LARGE SCALE GENOMIC DNA]</scope>
    <source>
        <strain evidence="1 2">NJ-3-1</strain>
    </source>
</reference>
<dbReference type="Proteomes" id="UP000509626">
    <property type="component" value="Chromosome"/>
</dbReference>
<protein>
    <submittedName>
        <fullName evidence="1">Uncharacterized protein</fullName>
    </submittedName>
</protein>
<evidence type="ECO:0000313" key="2">
    <source>
        <dbReference type="Proteomes" id="UP000509626"/>
    </source>
</evidence>
<sequence>MTLGFECPNCGDLTSFSEDADPEDIKNNIYECGGCGENILMDSYDPDRGSVE</sequence>
<gene>
    <name evidence="1" type="ORF">HUG12_14375</name>
</gene>
<dbReference type="KEGG" id="halu:HUG12_14375"/>
<proteinExistence type="predicted"/>